<evidence type="ECO:0000256" key="6">
    <source>
        <dbReference type="ARBA" id="ARBA00022756"/>
    </source>
</evidence>
<dbReference type="InterPro" id="IPR050087">
    <property type="entry name" value="AON_synthase_class-II"/>
</dbReference>
<dbReference type="InterPro" id="IPR001917">
    <property type="entry name" value="Aminotrans_II_pyridoxalP_BS"/>
</dbReference>
<accession>A0A378WGT4</accession>
<feature type="binding site" evidence="9">
    <location>
        <position position="235"/>
    </location>
    <ligand>
        <name>pyridoxal 5'-phosphate</name>
        <dbReference type="ChEBI" id="CHEBI:597326"/>
    </ligand>
</feature>
<dbReference type="HAMAP" id="MF_01693">
    <property type="entry name" value="BioF_aminotrans_2"/>
    <property type="match status" value="1"/>
</dbReference>
<evidence type="ECO:0000256" key="8">
    <source>
        <dbReference type="ARBA" id="ARBA00047715"/>
    </source>
</evidence>
<feature type="domain" description="Aminotransferase class I/classII large" evidence="12">
    <location>
        <begin position="43"/>
        <end position="380"/>
    </location>
</feature>
<comment type="pathway">
    <text evidence="2 9">Cofactor biosynthesis; biotin biosynthesis.</text>
</comment>
<reference evidence="13 14" key="1">
    <citation type="submission" date="2018-06" db="EMBL/GenBank/DDBJ databases">
        <authorList>
            <consortium name="Pathogen Informatics"/>
            <person name="Doyle S."/>
        </authorList>
    </citation>
    <scope>NUCLEOTIDE SEQUENCE [LARGE SCALE GENOMIC DNA]</scope>
    <source>
        <strain evidence="13 14">NCTC12229</strain>
    </source>
</reference>
<dbReference type="GO" id="GO:0008710">
    <property type="term" value="F:8-amino-7-oxononanoate synthase activity"/>
    <property type="evidence" value="ECO:0007669"/>
    <property type="project" value="UniProtKB-UniRule"/>
</dbReference>
<dbReference type="InterPro" id="IPR015424">
    <property type="entry name" value="PyrdxlP-dep_Trfase"/>
</dbReference>
<dbReference type="SUPFAM" id="SSF53383">
    <property type="entry name" value="PLP-dependent transferases"/>
    <property type="match status" value="1"/>
</dbReference>
<protein>
    <recommendedName>
        <fullName evidence="9">8-amino-7-oxononanoate synthase</fullName>
        <shortName evidence="9">AONS</shortName>
        <ecNumber evidence="9">2.3.1.47</ecNumber>
    </recommendedName>
    <alternativeName>
        <fullName evidence="9">7-keto-8-amino-pelargonic acid synthase</fullName>
        <shortName evidence="9">7-KAP synthase</shortName>
        <shortName evidence="9">KAPA synthase</shortName>
    </alternativeName>
    <alternativeName>
        <fullName evidence="9">8-amino-7-ketopelargonate synthase</fullName>
    </alternativeName>
</protein>
<dbReference type="GO" id="GO:0030170">
    <property type="term" value="F:pyridoxal phosphate binding"/>
    <property type="evidence" value="ECO:0007669"/>
    <property type="project" value="UniProtKB-UniRule"/>
</dbReference>
<comment type="similarity">
    <text evidence="3 9">Belongs to the class-II pyridoxal-phosphate-dependent aminotransferase family. BioF subfamily.</text>
</comment>
<evidence type="ECO:0000256" key="10">
    <source>
        <dbReference type="PIRSR" id="PIRSR604723-51"/>
    </source>
</evidence>
<feature type="binding site" evidence="9">
    <location>
        <position position="135"/>
    </location>
    <ligand>
        <name>substrate</name>
    </ligand>
</feature>
<comment type="subunit">
    <text evidence="4 9">Homodimer.</text>
</comment>
<feature type="binding site" evidence="9">
    <location>
        <position position="209"/>
    </location>
    <ligand>
        <name>pyridoxal 5'-phosphate</name>
        <dbReference type="ChEBI" id="CHEBI:597326"/>
    </ligand>
</feature>
<feature type="binding site" evidence="9">
    <location>
        <position position="354"/>
    </location>
    <ligand>
        <name>substrate</name>
    </ligand>
</feature>
<feature type="modified residue" description="N6-(pyridoxal phosphate)lysine" evidence="9 10">
    <location>
        <position position="238"/>
    </location>
</feature>
<dbReference type="Gene3D" id="3.40.640.10">
    <property type="entry name" value="Type I PLP-dependent aspartate aminotransferase-like (Major domain)"/>
    <property type="match status" value="1"/>
</dbReference>
<dbReference type="InterPro" id="IPR004839">
    <property type="entry name" value="Aminotransferase_I/II_large"/>
</dbReference>
<name>A0A378WGT4_9NEIS</name>
<dbReference type="PANTHER" id="PTHR13693:SF100">
    <property type="entry name" value="8-AMINO-7-OXONONANOATE SYNTHASE"/>
    <property type="match status" value="1"/>
</dbReference>
<keyword evidence="13" id="KW-0012">Acyltransferase</keyword>
<feature type="region of interest" description="Disordered" evidence="11">
    <location>
        <begin position="15"/>
        <end position="34"/>
    </location>
</feature>
<dbReference type="EMBL" id="UGRS01000001">
    <property type="protein sequence ID" value="SUA36292.1"/>
    <property type="molecule type" value="Genomic_DNA"/>
</dbReference>
<comment type="function">
    <text evidence="9">Catalyzes the decarboxylative condensation of pimeloyl-[acyl-carrier protein] and L-alanine to produce 8-amino-7-oxononanoate (AON), [acyl-carrier protein], and carbon dioxide.</text>
</comment>
<dbReference type="Proteomes" id="UP000254055">
    <property type="component" value="Unassembled WGS sequence"/>
</dbReference>
<evidence type="ECO:0000313" key="14">
    <source>
        <dbReference type="Proteomes" id="UP000254055"/>
    </source>
</evidence>
<dbReference type="NCBIfam" id="TIGR00858">
    <property type="entry name" value="bioF"/>
    <property type="match status" value="1"/>
</dbReference>
<dbReference type="RefSeq" id="WP_258553554.1">
    <property type="nucleotide sequence ID" value="NZ_UGRS01000001.1"/>
</dbReference>
<feature type="binding site" evidence="9">
    <location>
        <position position="181"/>
    </location>
    <ligand>
        <name>pyridoxal 5'-phosphate</name>
        <dbReference type="ChEBI" id="CHEBI:597326"/>
    </ligand>
</feature>
<dbReference type="InterPro" id="IPR015421">
    <property type="entry name" value="PyrdxlP-dep_Trfase_major"/>
</dbReference>
<proteinExistence type="inferred from homology"/>
<dbReference type="UniPathway" id="UPA00078"/>
<evidence type="ECO:0000256" key="4">
    <source>
        <dbReference type="ARBA" id="ARBA00011738"/>
    </source>
</evidence>
<comment type="catalytic activity">
    <reaction evidence="8 9">
        <text>6-carboxyhexanoyl-[ACP] + L-alanine + H(+) = (8S)-8-amino-7-oxononanoate + holo-[ACP] + CO2</text>
        <dbReference type="Rhea" id="RHEA:42288"/>
        <dbReference type="Rhea" id="RHEA-COMP:9685"/>
        <dbReference type="Rhea" id="RHEA-COMP:9955"/>
        <dbReference type="ChEBI" id="CHEBI:15378"/>
        <dbReference type="ChEBI" id="CHEBI:16526"/>
        <dbReference type="ChEBI" id="CHEBI:57972"/>
        <dbReference type="ChEBI" id="CHEBI:64479"/>
        <dbReference type="ChEBI" id="CHEBI:78846"/>
        <dbReference type="ChEBI" id="CHEBI:149468"/>
        <dbReference type="EC" id="2.3.1.47"/>
    </reaction>
</comment>
<keyword evidence="6 9" id="KW-0093">Biotin biosynthesis</keyword>
<evidence type="ECO:0000259" key="12">
    <source>
        <dbReference type="Pfam" id="PF00155"/>
    </source>
</evidence>
<gene>
    <name evidence="9 13" type="primary">bioF</name>
    <name evidence="13" type="ORF">NCTC12229_00707</name>
</gene>
<dbReference type="Pfam" id="PF00155">
    <property type="entry name" value="Aminotran_1_2"/>
    <property type="match status" value="1"/>
</dbReference>
<dbReference type="InterPro" id="IPR022834">
    <property type="entry name" value="AONS_Proteobacteria"/>
</dbReference>
<dbReference type="GO" id="GO:0009102">
    <property type="term" value="P:biotin biosynthetic process"/>
    <property type="evidence" value="ECO:0007669"/>
    <property type="project" value="UniProtKB-UniRule"/>
</dbReference>
<evidence type="ECO:0000256" key="5">
    <source>
        <dbReference type="ARBA" id="ARBA00022679"/>
    </source>
</evidence>
<dbReference type="PANTHER" id="PTHR13693">
    <property type="entry name" value="CLASS II AMINOTRANSFERASE/8-AMINO-7-OXONONANOATE SYNTHASE"/>
    <property type="match status" value="1"/>
</dbReference>
<evidence type="ECO:0000256" key="9">
    <source>
        <dbReference type="HAMAP-Rule" id="MF_01693"/>
    </source>
</evidence>
<dbReference type="AlphaFoldDB" id="A0A378WGT4"/>
<dbReference type="InterPro" id="IPR004723">
    <property type="entry name" value="AONS_Archaea/Proteobacteria"/>
</dbReference>
<evidence type="ECO:0000256" key="2">
    <source>
        <dbReference type="ARBA" id="ARBA00004746"/>
    </source>
</evidence>
<evidence type="ECO:0000256" key="3">
    <source>
        <dbReference type="ARBA" id="ARBA00010008"/>
    </source>
</evidence>
<feature type="binding site" evidence="9">
    <location>
        <position position="22"/>
    </location>
    <ligand>
        <name>substrate</name>
    </ligand>
</feature>
<organism evidence="13 14">
    <name type="scientific">Neisseria zoodegmatis</name>
    <dbReference type="NCBI Taxonomy" id="326523"/>
    <lineage>
        <taxon>Bacteria</taxon>
        <taxon>Pseudomonadati</taxon>
        <taxon>Pseudomonadota</taxon>
        <taxon>Betaproteobacteria</taxon>
        <taxon>Neisseriales</taxon>
        <taxon>Neisseriaceae</taxon>
        <taxon>Neisseria</taxon>
    </lineage>
</organism>
<evidence type="ECO:0000313" key="13">
    <source>
        <dbReference type="EMBL" id="SUA36292.1"/>
    </source>
</evidence>
<dbReference type="InterPro" id="IPR015422">
    <property type="entry name" value="PyrdxlP-dep_Trfase_small"/>
</dbReference>
<comment type="cofactor">
    <cofactor evidence="1 9 10">
        <name>pyridoxal 5'-phosphate</name>
        <dbReference type="ChEBI" id="CHEBI:597326"/>
    </cofactor>
</comment>
<evidence type="ECO:0000256" key="11">
    <source>
        <dbReference type="SAM" id="MobiDB-lite"/>
    </source>
</evidence>
<keyword evidence="5 9" id="KW-0808">Transferase</keyword>
<sequence>MMNWNDHLQAALDRQTAKQAYRRRTARRADTAPPYLESGGKRYLNFAGNDYLGLSRDPAVIAAWRQALAQYGTGSGGSPLVTGHTDAHETLENRLADWLGYERAILFPSGYAANQAVLLGLLGKDDVLLADKLCHASMQEAAALGPVQFKRFAHRQYDVLEKQLIEHQGKRILVASEGVFSMDGDTADLGRLKTLCGRYGAWLLLDDAHGIGVLGGEGRGSAAAAGVQPDILIVTFGKAVGLMGAAVLCSRTVAEYLTQFARHLIYSTTFPPAQAAALSAAFARIRSADDLRGKLRGNIRFFQTALSECGLRERLMPSETPIQPFLCGSNEAALSASATLREHGLYVPAIRPPTVPVGLARLRITLTAAHEPTHIETLIKGLQDAV</sequence>
<dbReference type="EC" id="2.3.1.47" evidence="9"/>
<dbReference type="Gene3D" id="3.90.1150.10">
    <property type="entry name" value="Aspartate Aminotransferase, domain 1"/>
    <property type="match status" value="1"/>
</dbReference>
<feature type="binding site" evidence="9">
    <location>
        <begin position="110"/>
        <end position="111"/>
    </location>
    <ligand>
        <name>pyridoxal 5'-phosphate</name>
        <dbReference type="ChEBI" id="CHEBI:597326"/>
    </ligand>
</feature>
<evidence type="ECO:0000256" key="1">
    <source>
        <dbReference type="ARBA" id="ARBA00001933"/>
    </source>
</evidence>
<keyword evidence="7 9" id="KW-0663">Pyridoxal phosphate</keyword>
<evidence type="ECO:0000256" key="7">
    <source>
        <dbReference type="ARBA" id="ARBA00022898"/>
    </source>
</evidence>
<dbReference type="PROSITE" id="PS00599">
    <property type="entry name" value="AA_TRANSFER_CLASS_2"/>
    <property type="match status" value="1"/>
</dbReference>